<keyword evidence="6" id="KW-0472">Membrane</keyword>
<dbReference type="Proteomes" id="UP001164714">
    <property type="component" value="Chromosome"/>
</dbReference>
<dbReference type="InterPro" id="IPR040582">
    <property type="entry name" value="OB_MalK-like"/>
</dbReference>
<reference evidence="8 10" key="1">
    <citation type="journal article" date="2016" name="Genome Announc.">
        <title>Complete Genome Sequences of Aerococcus christensenii CCUG 28831T, Aerococcus sanguinicola CCUG 43001T, Aerococcus urinae CCUG 36881T, Aerococcus urinaeequi CCUG 28094T, Aerococcus urinaehominis CCUG 42038 BT, and Aerococcus viridans CCUG 4311T.</title>
        <authorList>
            <person name="Carkaci D."/>
            <person name="Dargis R."/>
            <person name="Nielsen X.C."/>
            <person name="Skovgaard O."/>
            <person name="Fuursted K."/>
            <person name="Christensen J.J."/>
        </authorList>
    </citation>
    <scope>NUCLEOTIDE SEQUENCE [LARGE SCALE GENOMIC DNA]</scope>
    <source>
        <strain evidence="8 10">CCUG28094</strain>
    </source>
</reference>
<keyword evidence="1" id="KW-0813">Transport</keyword>
<evidence type="ECO:0000256" key="4">
    <source>
        <dbReference type="ARBA" id="ARBA00022741"/>
    </source>
</evidence>
<dbReference type="InterPro" id="IPR017871">
    <property type="entry name" value="ABC_transporter-like_CS"/>
</dbReference>
<dbReference type="FunFam" id="3.40.50.300:FF:000042">
    <property type="entry name" value="Maltose/maltodextrin ABC transporter, ATP-binding protein"/>
    <property type="match status" value="1"/>
</dbReference>
<keyword evidence="2" id="KW-1003">Cell membrane</keyword>
<dbReference type="Gene3D" id="2.40.50.100">
    <property type="match status" value="1"/>
</dbReference>
<evidence type="ECO:0000313" key="8">
    <source>
        <dbReference type="EMBL" id="AMB96850.1"/>
    </source>
</evidence>
<feature type="domain" description="ABC transporter" evidence="7">
    <location>
        <begin position="4"/>
        <end position="235"/>
    </location>
</feature>
<dbReference type="GO" id="GO:0005524">
    <property type="term" value="F:ATP binding"/>
    <property type="evidence" value="ECO:0007669"/>
    <property type="project" value="UniProtKB-KW"/>
</dbReference>
<dbReference type="InterPro" id="IPR027417">
    <property type="entry name" value="P-loop_NTPase"/>
</dbReference>
<name>A0A0U4VWX6_9LACT</name>
<protein>
    <submittedName>
        <fullName evidence="8 9">ABC transporter ATP-binding protein</fullName>
    </submittedName>
</protein>
<evidence type="ECO:0000256" key="1">
    <source>
        <dbReference type="ARBA" id="ARBA00022448"/>
    </source>
</evidence>
<reference evidence="9" key="3">
    <citation type="submission" date="2022-12" db="EMBL/GenBank/DDBJ databases">
        <title>Whole genome sequence analysis of a duck derived balloon bacteium Aerococcus urinaeequi henan2020.</title>
        <authorList>
            <person name="Zhang H."/>
            <person name="Qiao H.X."/>
            <person name="Bian C.Z."/>
            <person name="Shu J.C."/>
        </authorList>
    </citation>
    <scope>NUCLEOTIDE SEQUENCE</scope>
    <source>
        <strain evidence="9">2020-HN-1</strain>
    </source>
</reference>
<evidence type="ECO:0000313" key="9">
    <source>
        <dbReference type="EMBL" id="WAT23815.1"/>
    </source>
</evidence>
<accession>A0A0U4VWX6</accession>
<dbReference type="CDD" id="cd03301">
    <property type="entry name" value="ABC_MalK_N"/>
    <property type="match status" value="1"/>
</dbReference>
<dbReference type="Gene3D" id="3.40.50.300">
    <property type="entry name" value="P-loop containing nucleotide triphosphate hydrolases"/>
    <property type="match status" value="1"/>
</dbReference>
<dbReference type="PANTHER" id="PTHR43875:SF3">
    <property type="entry name" value="MALTOSE_MALTODEXTRIN IMPORT ATP-BINDING PROTEIN MALK"/>
    <property type="match status" value="1"/>
</dbReference>
<dbReference type="GeneID" id="92866080"/>
<dbReference type="KEGG" id="aui:APT62_03990"/>
<dbReference type="PROSITE" id="PS00211">
    <property type="entry name" value="ABC_TRANSPORTER_1"/>
    <property type="match status" value="1"/>
</dbReference>
<dbReference type="GO" id="GO:0015423">
    <property type="term" value="F:ABC-type maltose transporter activity"/>
    <property type="evidence" value="ECO:0007669"/>
    <property type="project" value="TreeGrafter"/>
</dbReference>
<dbReference type="SUPFAM" id="SSF50331">
    <property type="entry name" value="MOP-like"/>
    <property type="match status" value="1"/>
</dbReference>
<dbReference type="Pfam" id="PF00005">
    <property type="entry name" value="ABC_tran"/>
    <property type="match status" value="1"/>
</dbReference>
<evidence type="ECO:0000256" key="5">
    <source>
        <dbReference type="ARBA" id="ARBA00022840"/>
    </source>
</evidence>
<dbReference type="GO" id="GO:0055052">
    <property type="term" value="C:ATP-binding cassette (ABC) transporter complex, substrate-binding subunit-containing"/>
    <property type="evidence" value="ECO:0007669"/>
    <property type="project" value="TreeGrafter"/>
</dbReference>
<keyword evidence="5 8" id="KW-0067">ATP-binding</keyword>
<dbReference type="Proteomes" id="UP000067698">
    <property type="component" value="Chromosome"/>
</dbReference>
<evidence type="ECO:0000256" key="6">
    <source>
        <dbReference type="ARBA" id="ARBA00023136"/>
    </source>
</evidence>
<dbReference type="InterPro" id="IPR008995">
    <property type="entry name" value="Mo/tungstate-bd_C_term_dom"/>
</dbReference>
<dbReference type="PANTHER" id="PTHR43875">
    <property type="entry name" value="MALTODEXTRIN IMPORT ATP-BINDING PROTEIN MSMX"/>
    <property type="match status" value="1"/>
</dbReference>
<dbReference type="Pfam" id="PF17912">
    <property type="entry name" value="OB_MalK"/>
    <property type="match status" value="1"/>
</dbReference>
<gene>
    <name evidence="8" type="ORF">AWM74_00770</name>
    <name evidence="9" type="ORF">OZ415_05985</name>
</gene>
<evidence type="ECO:0000256" key="3">
    <source>
        <dbReference type="ARBA" id="ARBA00022519"/>
    </source>
</evidence>
<dbReference type="GO" id="GO:0016887">
    <property type="term" value="F:ATP hydrolysis activity"/>
    <property type="evidence" value="ECO:0007669"/>
    <property type="project" value="InterPro"/>
</dbReference>
<dbReference type="InterPro" id="IPR003439">
    <property type="entry name" value="ABC_transporter-like_ATP-bd"/>
</dbReference>
<organism evidence="8 10">
    <name type="scientific">Aerococcus urinaeequi</name>
    <dbReference type="NCBI Taxonomy" id="51665"/>
    <lineage>
        <taxon>Bacteria</taxon>
        <taxon>Bacillati</taxon>
        <taxon>Bacillota</taxon>
        <taxon>Bacilli</taxon>
        <taxon>Lactobacillales</taxon>
        <taxon>Aerococcaceae</taxon>
        <taxon>Aerococcus</taxon>
    </lineage>
</organism>
<dbReference type="SUPFAM" id="SSF52540">
    <property type="entry name" value="P-loop containing nucleoside triphosphate hydrolases"/>
    <property type="match status" value="1"/>
</dbReference>
<evidence type="ECO:0000256" key="2">
    <source>
        <dbReference type="ARBA" id="ARBA00022475"/>
    </source>
</evidence>
<dbReference type="InterPro" id="IPR003593">
    <property type="entry name" value="AAA+_ATPase"/>
</dbReference>
<dbReference type="AlphaFoldDB" id="A0A0U4VWX6"/>
<dbReference type="EMBL" id="CP114063">
    <property type="protein sequence ID" value="WAT23815.1"/>
    <property type="molecule type" value="Genomic_DNA"/>
</dbReference>
<keyword evidence="4" id="KW-0547">Nucleotide-binding</keyword>
<dbReference type="NCBIfam" id="NF008653">
    <property type="entry name" value="PRK11650.1"/>
    <property type="match status" value="1"/>
</dbReference>
<dbReference type="EMBL" id="CP014162">
    <property type="protein sequence ID" value="AMB96850.1"/>
    <property type="molecule type" value="Genomic_DNA"/>
</dbReference>
<dbReference type="Gene3D" id="2.40.50.140">
    <property type="entry name" value="Nucleic acid-binding proteins"/>
    <property type="match status" value="1"/>
</dbReference>
<dbReference type="RefSeq" id="WP_026466214.1">
    <property type="nucleotide sequence ID" value="NZ_CP013988.1"/>
</dbReference>
<dbReference type="InterPro" id="IPR015855">
    <property type="entry name" value="ABC_transpr_MalK-like"/>
</dbReference>
<dbReference type="SMART" id="SM00382">
    <property type="entry name" value="AAA"/>
    <property type="match status" value="1"/>
</dbReference>
<dbReference type="PROSITE" id="PS50893">
    <property type="entry name" value="ABC_TRANSPORTER_2"/>
    <property type="match status" value="1"/>
</dbReference>
<dbReference type="GO" id="GO:1990060">
    <property type="term" value="C:maltose transport complex"/>
    <property type="evidence" value="ECO:0007669"/>
    <property type="project" value="TreeGrafter"/>
</dbReference>
<dbReference type="InterPro" id="IPR012340">
    <property type="entry name" value="NA-bd_OB-fold"/>
</dbReference>
<sequence>MAKVQLNKVGKIYEDEFKAIHNIDLDIEDKEFIVFVGPSGCGKSTTLRMIAGLETISEGELRIGDEVVNNVPAKDRDIAMVFQSYALYPHMNVRDNIAFAMKMEGISKKERYAKVEEVAKSLQLTEYLDKKPGALSGGQRQRVALGRAMVRNPKVFLLDEPLSNLDAKLRVSMRSEIVELHRQLKTTFIYVTHDQTEAMTMGTRIAVLNAGRVEQFDTPENLYNNPVNRFVAEFIGSPQMNLINGRLVKTKNGTAIESSEEIFPLPQEMQDNILVEATGQEIQIGLRPEHFEYKNDRFDNQTILVQTKNVEQVGADTFVYFDFHSSEREMTARLSPARRVPTHADVYLQIDINKAYLFDKTTGNSILNRRYHEE</sequence>
<dbReference type="InterPro" id="IPR047641">
    <property type="entry name" value="ABC_transpr_MalK/UgpC-like"/>
</dbReference>
<evidence type="ECO:0000313" key="10">
    <source>
        <dbReference type="Proteomes" id="UP000067698"/>
    </source>
</evidence>
<dbReference type="OrthoDB" id="9790614at2"/>
<proteinExistence type="predicted"/>
<reference evidence="10" key="2">
    <citation type="submission" date="2016-01" db="EMBL/GenBank/DDBJ databases">
        <title>Six Aerococcus type strain genome sequencing and assembly using PacBio and Illumina Hiseq.</title>
        <authorList>
            <person name="Carkaci D."/>
            <person name="Dargis R."/>
            <person name="Nielsen X.C."/>
            <person name="Skovgaard O."/>
            <person name="Fuursted K."/>
            <person name="Christensen J.J."/>
        </authorList>
    </citation>
    <scope>NUCLEOTIDE SEQUENCE [LARGE SCALE GENOMIC DNA]</scope>
    <source>
        <strain evidence="10">CCUG28094</strain>
    </source>
</reference>
<evidence type="ECO:0000259" key="7">
    <source>
        <dbReference type="PROSITE" id="PS50893"/>
    </source>
</evidence>
<keyword evidence="3" id="KW-0997">Cell inner membrane</keyword>